<protein>
    <recommendedName>
        <fullName evidence="2">Cyclin N-terminal domain-containing protein</fullName>
    </recommendedName>
</protein>
<accession>A0A9P3GIS8</accession>
<dbReference type="GO" id="GO:0005634">
    <property type="term" value="C:nucleus"/>
    <property type="evidence" value="ECO:0007669"/>
    <property type="project" value="TreeGrafter"/>
</dbReference>
<evidence type="ECO:0000259" key="2">
    <source>
        <dbReference type="Pfam" id="PF00134"/>
    </source>
</evidence>
<evidence type="ECO:0000313" key="3">
    <source>
        <dbReference type="EMBL" id="GJE95885.1"/>
    </source>
</evidence>
<dbReference type="GO" id="GO:0000307">
    <property type="term" value="C:cyclin-dependent protein kinase holoenzyme complex"/>
    <property type="evidence" value="ECO:0007669"/>
    <property type="project" value="TreeGrafter"/>
</dbReference>
<dbReference type="Gene3D" id="1.10.472.10">
    <property type="entry name" value="Cyclin-like"/>
    <property type="match status" value="1"/>
</dbReference>
<feature type="compositionally biased region" description="Basic and acidic residues" evidence="1">
    <location>
        <begin position="257"/>
        <end position="268"/>
    </location>
</feature>
<organism evidence="3 4">
    <name type="scientific">Phanerochaete sordida</name>
    <dbReference type="NCBI Taxonomy" id="48140"/>
    <lineage>
        <taxon>Eukaryota</taxon>
        <taxon>Fungi</taxon>
        <taxon>Dikarya</taxon>
        <taxon>Basidiomycota</taxon>
        <taxon>Agaricomycotina</taxon>
        <taxon>Agaricomycetes</taxon>
        <taxon>Polyporales</taxon>
        <taxon>Phanerochaetaceae</taxon>
        <taxon>Phanerochaete</taxon>
    </lineage>
</organism>
<dbReference type="EMBL" id="BPQB01000053">
    <property type="protein sequence ID" value="GJE95885.1"/>
    <property type="molecule type" value="Genomic_DNA"/>
</dbReference>
<evidence type="ECO:0000313" key="4">
    <source>
        <dbReference type="Proteomes" id="UP000703269"/>
    </source>
</evidence>
<dbReference type="SUPFAM" id="SSF47954">
    <property type="entry name" value="Cyclin-like"/>
    <property type="match status" value="1"/>
</dbReference>
<proteinExistence type="predicted"/>
<name>A0A9P3GIS8_9APHY</name>
<dbReference type="InterPro" id="IPR006671">
    <property type="entry name" value="Cyclin_N"/>
</dbReference>
<keyword evidence="4" id="KW-1185">Reference proteome</keyword>
<dbReference type="PANTHER" id="PTHR15615">
    <property type="match status" value="1"/>
</dbReference>
<dbReference type="CDD" id="cd20557">
    <property type="entry name" value="CYCLIN_ScPCL1-like"/>
    <property type="match status" value="1"/>
</dbReference>
<feature type="compositionally biased region" description="Low complexity" evidence="1">
    <location>
        <begin position="272"/>
        <end position="283"/>
    </location>
</feature>
<feature type="compositionally biased region" description="Basic and acidic residues" evidence="1">
    <location>
        <begin position="284"/>
        <end position="294"/>
    </location>
</feature>
<feature type="domain" description="Cyclin N-terminal" evidence="2">
    <location>
        <begin position="78"/>
        <end position="171"/>
    </location>
</feature>
<reference evidence="3 4" key="1">
    <citation type="submission" date="2021-08" db="EMBL/GenBank/DDBJ databases">
        <title>Draft Genome Sequence of Phanerochaete sordida strain YK-624.</title>
        <authorList>
            <person name="Mori T."/>
            <person name="Dohra H."/>
            <person name="Suzuki T."/>
            <person name="Kawagishi H."/>
            <person name="Hirai H."/>
        </authorList>
    </citation>
    <scope>NUCLEOTIDE SEQUENCE [LARGE SCALE GENOMIC DNA]</scope>
    <source>
        <strain evidence="3 4">YK-624</strain>
    </source>
</reference>
<dbReference type="Proteomes" id="UP000703269">
    <property type="component" value="Unassembled WGS sequence"/>
</dbReference>
<dbReference type="InterPro" id="IPR013922">
    <property type="entry name" value="Cyclin_PHO80-like"/>
</dbReference>
<gene>
    <name evidence="3" type="ORF">PsYK624_120760</name>
</gene>
<dbReference type="OrthoDB" id="10250320at2759"/>
<sequence length="320" mass="35386">MAPSKLTGRIHGASLVDPALHSQEIDELLKTEVSRTFVEYIVERVIDVVDYALGRPSSSARGRSQGTPDSRRTVHTEFAAFAKTVIERAGVQLPVLLGTLVYLDRARPHLQLSLEEWACERVFLGALICANKYLNDSTLKNVHWSLCTGLFNKRDVGRIEREFLDVLDFELAVSEDDVLAHYEPVMLLRRPQPARLRIPTRGASISRPALSRHNSNSTDSSMDEDSPGSTDSGSLPPTPSDDVAQDNTVYVHSLSKHSPENGEADSMRARSRFSAASASVSKESVQKVKDDGHRPRLSSAFNLLRNLHKPSFHHSHSTSA</sequence>
<dbReference type="InterPro" id="IPR036915">
    <property type="entry name" value="Cyclin-like_sf"/>
</dbReference>
<dbReference type="Pfam" id="PF00134">
    <property type="entry name" value="Cyclin_N"/>
    <property type="match status" value="1"/>
</dbReference>
<dbReference type="AlphaFoldDB" id="A0A9P3GIS8"/>
<dbReference type="PANTHER" id="PTHR15615:SF10">
    <property type="entry name" value="PHO85 CYCLIN-2-RELATED"/>
    <property type="match status" value="1"/>
</dbReference>
<comment type="caution">
    <text evidence="3">The sequence shown here is derived from an EMBL/GenBank/DDBJ whole genome shotgun (WGS) entry which is preliminary data.</text>
</comment>
<evidence type="ECO:0000256" key="1">
    <source>
        <dbReference type="SAM" id="MobiDB-lite"/>
    </source>
</evidence>
<dbReference type="GO" id="GO:0016538">
    <property type="term" value="F:cyclin-dependent protein serine/threonine kinase regulator activity"/>
    <property type="evidence" value="ECO:0007669"/>
    <property type="project" value="TreeGrafter"/>
</dbReference>
<feature type="region of interest" description="Disordered" evidence="1">
    <location>
        <begin position="198"/>
        <end position="297"/>
    </location>
</feature>
<dbReference type="GO" id="GO:0019901">
    <property type="term" value="F:protein kinase binding"/>
    <property type="evidence" value="ECO:0007669"/>
    <property type="project" value="InterPro"/>
</dbReference>